<reference evidence="3" key="1">
    <citation type="submission" date="2017-02" db="UniProtKB">
        <authorList>
            <consortium name="WormBaseParasite"/>
        </authorList>
    </citation>
    <scope>IDENTIFICATION</scope>
</reference>
<feature type="compositionally biased region" description="Pro residues" evidence="1">
    <location>
        <begin position="1"/>
        <end position="11"/>
    </location>
</feature>
<dbReference type="WBParaSite" id="PTRK_0001444600.1">
    <property type="protein sequence ID" value="PTRK_0001444600.1"/>
    <property type="gene ID" value="PTRK_0001444600"/>
</dbReference>
<dbReference type="Proteomes" id="UP000038045">
    <property type="component" value="Unplaced"/>
</dbReference>
<name>A0A0N4ZZN6_PARTI</name>
<feature type="region of interest" description="Disordered" evidence="1">
    <location>
        <begin position="1"/>
        <end position="99"/>
    </location>
</feature>
<evidence type="ECO:0000313" key="2">
    <source>
        <dbReference type="Proteomes" id="UP000038045"/>
    </source>
</evidence>
<dbReference type="AlphaFoldDB" id="A0A0N4ZZN6"/>
<accession>A0A0N4ZZN6</accession>
<sequence length="99" mass="10809">MARAPGPPGPPARRHRPAWLRPARPAERIQDRSLQPVRDAAARPAPQRHALADDGRVPVPGAAGDGNARVPGNPPESRHRRERNGQPYGPEPGRHADRR</sequence>
<evidence type="ECO:0000256" key="1">
    <source>
        <dbReference type="SAM" id="MobiDB-lite"/>
    </source>
</evidence>
<proteinExistence type="predicted"/>
<organism evidence="2 3">
    <name type="scientific">Parastrongyloides trichosuri</name>
    <name type="common">Possum-specific nematode worm</name>
    <dbReference type="NCBI Taxonomy" id="131310"/>
    <lineage>
        <taxon>Eukaryota</taxon>
        <taxon>Metazoa</taxon>
        <taxon>Ecdysozoa</taxon>
        <taxon>Nematoda</taxon>
        <taxon>Chromadorea</taxon>
        <taxon>Rhabditida</taxon>
        <taxon>Tylenchina</taxon>
        <taxon>Panagrolaimomorpha</taxon>
        <taxon>Strongyloidoidea</taxon>
        <taxon>Strongyloididae</taxon>
        <taxon>Parastrongyloides</taxon>
    </lineage>
</organism>
<keyword evidence="2" id="KW-1185">Reference proteome</keyword>
<evidence type="ECO:0000313" key="3">
    <source>
        <dbReference type="WBParaSite" id="PTRK_0001444600.1"/>
    </source>
</evidence>
<protein>
    <submittedName>
        <fullName evidence="3">Translation initiation factor IF-2</fullName>
    </submittedName>
</protein>